<proteinExistence type="predicted"/>
<sequence>MTNKRIRLLELELENVEKRAAIEYTTLSHCWGTAEFTKTNLANYNDHVNGFDIFILPRTFRDAILLAKGLSVDYVWLEVLQASGSAHKWKGKPVFIRPSLQETHNGHLRMWQAKAGYRKPRPSAPLDTRGWVYQERLFSARTVSFYSSEIIWECRRERWCECGMILQDEHDAGFWERAESKYEPVQISRDWLYEADLELPMPRNQERMTIIVKWYKHVQDYTSRRLTREEDRLPAISGIASRTFESLIHNWKLECWEQSKTLQAPRYMGGLWLICRADGSLSLPGLTWSAGQYFLNKNFVCKIKRKHKFVAPSWSWASLVPVFTDDGDINARWPYFPSLNHSDSRDDDRLIALITGNYFDYNYSEHDPFFTIEEVTCTVEGDNPFGKISSGVLKVRGKLILARNVRSFYTEKGVLEYYSQTPDPFNSIIMDYQGEDLDADGWQPECARGNTYGLQITRDKYIEGDRRGVSRVALILLDIGRVNGNYAVGPEKKFMRIGRTVVYDHFRAGRSPFEGVREAVWLILYKMMIFVLHCYYKLIYIYISEFTTIYIIYMSFKFY</sequence>
<dbReference type="Pfam" id="PF06985">
    <property type="entry name" value="HET"/>
    <property type="match status" value="1"/>
</dbReference>
<dbReference type="AlphaFoldDB" id="A0A8H2ZL74"/>
<keyword evidence="1" id="KW-1133">Transmembrane helix</keyword>
<keyword evidence="1" id="KW-0472">Membrane</keyword>
<name>A0A8H2ZL74_9HELO</name>
<comment type="caution">
    <text evidence="3">The sequence shown here is derived from an EMBL/GenBank/DDBJ whole genome shotgun (WGS) entry which is preliminary data.</text>
</comment>
<dbReference type="PANTHER" id="PTHR33112">
    <property type="entry name" value="DOMAIN PROTEIN, PUTATIVE-RELATED"/>
    <property type="match status" value="1"/>
</dbReference>
<feature type="domain" description="Heterokaryon incompatibility" evidence="2">
    <location>
        <begin position="24"/>
        <end position="78"/>
    </location>
</feature>
<dbReference type="EMBL" id="CAJHIA010000002">
    <property type="protein sequence ID" value="CAD6439724.1"/>
    <property type="molecule type" value="Genomic_DNA"/>
</dbReference>
<keyword evidence="4" id="KW-1185">Reference proteome</keyword>
<evidence type="ECO:0000313" key="3">
    <source>
        <dbReference type="EMBL" id="CAD6439724.1"/>
    </source>
</evidence>
<gene>
    <name evidence="3" type="ORF">SCLTRI_LOCUS366</name>
</gene>
<evidence type="ECO:0000256" key="1">
    <source>
        <dbReference type="SAM" id="Phobius"/>
    </source>
</evidence>
<dbReference type="OrthoDB" id="3542833at2759"/>
<protein>
    <submittedName>
        <fullName evidence="3">0ffc0570-84c4-4782-a7ca-704dadf52cb4</fullName>
    </submittedName>
</protein>
<feature type="transmembrane region" description="Helical" evidence="1">
    <location>
        <begin position="534"/>
        <end position="556"/>
    </location>
</feature>
<accession>A0A8H2ZL74</accession>
<dbReference type="PANTHER" id="PTHR33112:SF9">
    <property type="entry name" value="HETEROKARYON INCOMPATIBILITY DOMAIN-CONTAINING PROTEIN"/>
    <property type="match status" value="1"/>
</dbReference>
<evidence type="ECO:0000259" key="2">
    <source>
        <dbReference type="Pfam" id="PF06985"/>
    </source>
</evidence>
<dbReference type="InterPro" id="IPR010730">
    <property type="entry name" value="HET"/>
</dbReference>
<evidence type="ECO:0000313" key="4">
    <source>
        <dbReference type="Proteomes" id="UP000624404"/>
    </source>
</evidence>
<reference evidence="3" key="1">
    <citation type="submission" date="2020-10" db="EMBL/GenBank/DDBJ databases">
        <authorList>
            <person name="Kusch S."/>
        </authorList>
    </citation>
    <scope>NUCLEOTIDE SEQUENCE</scope>
    <source>
        <strain evidence="3">SwB9</strain>
    </source>
</reference>
<dbReference type="Proteomes" id="UP000624404">
    <property type="component" value="Unassembled WGS sequence"/>
</dbReference>
<organism evidence="3 4">
    <name type="scientific">Sclerotinia trifoliorum</name>
    <dbReference type="NCBI Taxonomy" id="28548"/>
    <lineage>
        <taxon>Eukaryota</taxon>
        <taxon>Fungi</taxon>
        <taxon>Dikarya</taxon>
        <taxon>Ascomycota</taxon>
        <taxon>Pezizomycotina</taxon>
        <taxon>Leotiomycetes</taxon>
        <taxon>Helotiales</taxon>
        <taxon>Sclerotiniaceae</taxon>
        <taxon>Sclerotinia</taxon>
    </lineage>
</organism>
<keyword evidence="1" id="KW-0812">Transmembrane</keyword>